<evidence type="ECO:0000313" key="1">
    <source>
        <dbReference type="EMBL" id="SCG61452.1"/>
    </source>
</evidence>
<evidence type="ECO:0000313" key="2">
    <source>
        <dbReference type="Proteomes" id="UP000199408"/>
    </source>
</evidence>
<organism evidence="1 2">
    <name type="scientific">Micromonospora halophytica</name>
    <dbReference type="NCBI Taxonomy" id="47864"/>
    <lineage>
        <taxon>Bacteria</taxon>
        <taxon>Bacillati</taxon>
        <taxon>Actinomycetota</taxon>
        <taxon>Actinomycetes</taxon>
        <taxon>Micromonosporales</taxon>
        <taxon>Micromonosporaceae</taxon>
        <taxon>Micromonospora</taxon>
    </lineage>
</organism>
<dbReference type="Proteomes" id="UP000199408">
    <property type="component" value="Unassembled WGS sequence"/>
</dbReference>
<dbReference type="AlphaFoldDB" id="A0A1C5IT06"/>
<accession>A0A1C5IT06</accession>
<proteinExistence type="predicted"/>
<dbReference type="CDD" id="cd02970">
    <property type="entry name" value="PRX_like2"/>
    <property type="match status" value="1"/>
</dbReference>
<protein>
    <submittedName>
        <fullName evidence="1">Peroxiredoxin</fullName>
    </submittedName>
</protein>
<reference evidence="2" key="1">
    <citation type="submission" date="2016-06" db="EMBL/GenBank/DDBJ databases">
        <authorList>
            <person name="Varghese N."/>
        </authorList>
    </citation>
    <scope>NUCLEOTIDE SEQUENCE [LARGE SCALE GENOMIC DNA]</scope>
    <source>
        <strain evidence="2">DSM 43171</strain>
    </source>
</reference>
<keyword evidence="2" id="KW-1185">Reference proteome</keyword>
<sequence length="197" mass="21705">MPRHVTPGSTLTGRHLTPVVGAPVAVPAPDRLIHLQFRRFAGCPVCNLHLRSIVRRHAEIEAAGVREVVVFHSPADELREHTDDLPFAVVADPDKRLYREFGVESSRWSLLSPRAWLPILRGVARSSWALLRGRERPPSTTPHGGRLGLPADFLIAPDGRVLAVRYGEHAYDQWSVEELLELAGRSAGRTRAGSATA</sequence>
<dbReference type="EMBL" id="FMDN01000016">
    <property type="protein sequence ID" value="SCG61452.1"/>
    <property type="molecule type" value="Genomic_DNA"/>
</dbReference>
<dbReference type="RefSeq" id="WP_170839490.1">
    <property type="nucleotide sequence ID" value="NZ_FMDN01000016.1"/>
</dbReference>
<gene>
    <name evidence="1" type="ORF">GA0070560_11646</name>
</gene>
<dbReference type="SUPFAM" id="SSF52833">
    <property type="entry name" value="Thioredoxin-like"/>
    <property type="match status" value="1"/>
</dbReference>
<name>A0A1C5IT06_9ACTN</name>
<dbReference type="Gene3D" id="3.40.30.10">
    <property type="entry name" value="Glutaredoxin"/>
    <property type="match status" value="1"/>
</dbReference>
<dbReference type="InterPro" id="IPR036249">
    <property type="entry name" value="Thioredoxin-like_sf"/>
</dbReference>
<dbReference type="STRING" id="47864.GA0070560_11646"/>
<dbReference type="InterPro" id="IPR032801">
    <property type="entry name" value="PXL2A/B/C"/>
</dbReference>
<dbReference type="Pfam" id="PF13911">
    <property type="entry name" value="AhpC-TSA_2"/>
    <property type="match status" value="1"/>
</dbReference>